<accession>A0A2T7NKV6</accession>
<dbReference type="SUPFAM" id="SSF48726">
    <property type="entry name" value="Immunoglobulin"/>
    <property type="match status" value="1"/>
</dbReference>
<dbReference type="SUPFAM" id="SSF52540">
    <property type="entry name" value="P-loop containing nucleoside triphosphate hydrolases"/>
    <property type="match status" value="2"/>
</dbReference>
<dbReference type="Proteomes" id="UP000245119">
    <property type="component" value="Linkage Group LG11"/>
</dbReference>
<gene>
    <name evidence="5" type="ORF">C0Q70_17601</name>
</gene>
<feature type="region of interest" description="Disordered" evidence="1">
    <location>
        <begin position="1163"/>
        <end position="1198"/>
    </location>
</feature>
<feature type="transmembrane region" description="Helical" evidence="2">
    <location>
        <begin position="332"/>
        <end position="353"/>
    </location>
</feature>
<reference evidence="5 6" key="1">
    <citation type="submission" date="2018-04" db="EMBL/GenBank/DDBJ databases">
        <title>The genome of golden apple snail Pomacea canaliculata provides insight into stress tolerance and invasive adaptation.</title>
        <authorList>
            <person name="Liu C."/>
            <person name="Liu B."/>
            <person name="Ren Y."/>
            <person name="Zhang Y."/>
            <person name="Wang H."/>
            <person name="Li S."/>
            <person name="Jiang F."/>
            <person name="Yin L."/>
            <person name="Zhang G."/>
            <person name="Qian W."/>
            <person name="Fan W."/>
        </authorList>
    </citation>
    <scope>NUCLEOTIDE SEQUENCE [LARGE SCALE GENOMIC DNA]</scope>
    <source>
        <strain evidence="5">SZHN2017</strain>
        <tissue evidence="5">Muscle</tissue>
    </source>
</reference>
<dbReference type="Gene3D" id="3.40.50.300">
    <property type="entry name" value="P-loop containing nucleotide triphosphate hydrolases"/>
    <property type="match status" value="1"/>
</dbReference>
<dbReference type="PROSITE" id="PS50835">
    <property type="entry name" value="IG_LIKE"/>
    <property type="match status" value="1"/>
</dbReference>
<feature type="signal peptide" evidence="3">
    <location>
        <begin position="1"/>
        <end position="38"/>
    </location>
</feature>
<proteinExistence type="predicted"/>
<evidence type="ECO:0000256" key="3">
    <source>
        <dbReference type="SAM" id="SignalP"/>
    </source>
</evidence>
<protein>
    <recommendedName>
        <fullName evidence="4">Ig-like domain-containing protein</fullName>
    </recommendedName>
</protein>
<keyword evidence="2" id="KW-0472">Membrane</keyword>
<dbReference type="EMBL" id="PZQS01000011">
    <property type="protein sequence ID" value="PVD21800.1"/>
    <property type="molecule type" value="Genomic_DNA"/>
</dbReference>
<keyword evidence="2" id="KW-1133">Transmembrane helix</keyword>
<keyword evidence="3" id="KW-0732">Signal</keyword>
<sequence>MFGILMIPLHRGQCPSLHLSLTQLAILVSCLSTAGVLTQDSKITCNATSVKPLEDAVMTCHFPEDLSVSKKDFTVYHYDKSESPEAVIDCWWLKGKLDCYAPSSIEYNKTVGTDLTLVFKHLTTALTGRYTCQVAGYRSDAMEPCEIQFQFGNSKLPQYNSYGYCFSYNIVFKIVFFIYFELGSSEEVLLEGKQHLLSLINADIDMDSVKEKENLCKVDYKNSESKAVLTCLFNEDLANTRRNFTVYKHNGQDKEIVVECSWMDGQTKCRVQNGYQYNNQVSSYLFLEITELTKLKEENYSCWHSNSESLQQKTCSLYSTDKERVEPTINTLAIGLSLGLLMSVILVACWIILRNKRRIQRMIFRRKSSLPRGHEEEGTRILDRKETTRIFQEYLEEQVKRMYPDMLESHHFVPSVYFNKIRYKPQSVAGEVAYVPHPCDPSDVQHDRAMQHVLHCLHYMAEKENERMFVLTQFQYDNYLNNPGNKYEQHSLPVPSGLKNVEKQVGCFDLLIVHRVHGVLAGVVKSVGNMENQEDEETTDERIASQVTEAVKQLRKAEKMLKHLMQDVCSLTKVGLTLILPNLTRSSLQHFIEGHKDLEEVCLCEKQSLRGCLGEDPIKLSLCSDDLSDPRKPWEVNNDVSSNIFDSWKWTLHRTQDNDRMNDALYLKVISRFFGPATQSTLQVPGEYEHFVLPKTLSQAISLTGDLYGHLVLPADTTELLQQQKLFFAGPPNSGKTAMLTLAGCQWLSQGHDVYIVSDISSKCHPVLANQIKSFKESQEKEKETIESTFGCTRDFQCDFSSDKSVNQSIQTIVSETKGKRLCVLLDGVHLDSKRVQKFCEALNEQVSDLYLWVTWTSKENLSAGYTLILTTVRSCPPAVLREVKEAEILLDMYENLHQYPTDGPTVKHFSLKRDMKSGQVLSNDCIECGKEVGQFLTKLLITGTDDCNMTTIRNELTSEEVTMETFQKATPSWTGGSPLQLDDILILFEFSDSMPFKKPDVEDDHSFLKGLREAGVAVRVVSTDGNKVVAMDDSNTAWAMHIRHMETLRVRRKIIVYLETGENITCSVPIVEPLQDAVLTCNFPEDLNVTKKDFTVYHYNKGVNSDAVLDCWWHGGTMKCFQSPNVQYNQIVNTTLSLTIRRVTTNNTGKYACQVVGYDPSETNTASAVDEPHASQSPPEDHPTLQIENERQRPNQEEINKRMFEEYLGKGVINMFYNILESAYFVPPVYLNKTREKQLDVADQTVTVLEPPDPCDVRHDRAMQHVLNCLHDVAISGEEQMFVLTQFKYTDYLNSIPEQFKGHLLPVSSLVHEHQQNRSFDFLIIHRRYGVMVGVVRDCSSNDDEGQPDNDTIRLSQVSEATEQLNIADRFLSEVMSDKENIPKVRKVLVFFGIAQPTVESLPDINQSTNDLRMLYLENIPECLQPNSCLVKKFKEEWDKLATESQDIFALNDNLYLSIIGRFCGPATTTVLSMETKSYQLPKTLGDAVSLTGDMFERSFLYPNMTKLLNERFLFLAGPPGTGKTRMLALVGRKWVLEGHPVHIISTSPGGEQVAKHLQQLISNKVSSVLEEVFHLNLDLEDTTDVRRGLDIIQQNSKEAYIIADELNFQMQKYRKRRENVVLLLTELHRRFPKLHMWGAGCTDLDLQPKVPDLRVEFLTECLTCPPSVLREACERTCIFGVGKHTENQCSVPTSGPRVKHLYHQDDCNMATSRNELRSKEVMMETFQKATPSWTGGSPLQLDDILVLFEFSDSSPFKKPDVEDDHSFLKGLREAGIAVRAVSTDGNKVVAMDDSNTAWAMHIRHMETLRVRRKIIVYVETGGNITCSVSIVEPLQDAVLTCSFPEDLNVTKKDFSVYHYNKGINSEWFEPTRDEDGIPNNLAIGLSIGLPILFLLVACGIFFLLRNKGKIRCMNFTQPDTEEGQQMINFQYDDYLNNPGHKYEQHSLPVPSGLQNVEKQVACFDLLIIHRVKGVLAGVVKSVGNIENQEDEETTDKRIASQVTEAVQQLLKAEQMLKHLMQDVCSLTKVGFTLILPNLTRSSLKRAVERHEDVVERLRGCLGEEPTKRCLCAEDLSDPRKPWFLGPATQSTLQVPGEYEHFVLPKTLSQAISLTGDLYGHLVLPADTTELLQQQKLFLVGPPNSGKTSMLTLAGCQWLSQGHDVYIVSDISSKCHPFLANQIKSFKESQEKEMTTQSTFGCTQNFQCDFSSDKSMDQGIQTIVSEAKGKRLCVLLDGVHLDGKRVQTFCEALTAQVSDLNLWVTWISCEYMIAGYTMILTTALSRPPAVLREVKGAEVLATTYENLHQYPTFGPTVKHFSLKRSRKTRKVLLNDSVECGKEVGQFLTKLLFTGTDDCNMAKGSSELNSKEVVMEKFQEATPSWTAALPLKLGDILILFEFSFGKLLQIPDVKDDHSFLKGLREADGSITCSIPTVELLHDANLTCHFPEDLSATKKDFSVYHYDKGVDSAPAKISQPADEHNYSLLVGLSVGVSLSAVLVIIVFLILRHKGIICNLESHVSQPGYEDHPMLQIEEEEKSQKEIKGKVEKNARSFDDYLKEEVLLMFPNVFEAVYFVPPFYFNKTRDTPFSVADQVVNVLQLPDPCDVRHDRAMQHVLNCLHYVAIPGVEQMVCKVSEVIEQLKRAGGFVTEAMSDKANFPKVRKVLVLFNCAQPTIESIPRINKNPSELWAISFKTLPDCLEPDFCQVKQFKEEWDNMAKESQDSFTLNDQQYLEIIGRFCGPATTPILSMESKSYQLPKTFSHAVSLTGEIFERNLLIPKLTELLNEPFLFLAGPPGTGKTRILGLVGRKWVLEGHPVHIISTSPGGKQAARHLKHLISSTVSSVPVKVFHIKIDLGKKKSIEKQLDTLEKSLKEAYIIAVELNFQMKHGAKRILAPAAKLVLYGRETVKATVSYVKSSEDLPTTITEFDIDNTPPTGDNIQRKKRVQFLFKDLRRRFPNLHMWGAGCTELDLEVPDLRVEFLTECLSCPPSVRKEACEKNRVYGVGKHSENQYPVPTSGPPVKHFYHQGQGHFKEHPPQECTLCTKDMISFLIHDLCIKDESTKADVTQQEIQANRPLRPAPIQYNDILIFFESDVNNSTPMVKSLVAEGIPVTVINHPNQSTEVRQEKNSVLVAKSSLYLGYRRKVVVFVEGDTDSNDIIVRWNRLRCWTCCTSQLILVHNVKT</sequence>
<evidence type="ECO:0000256" key="1">
    <source>
        <dbReference type="SAM" id="MobiDB-lite"/>
    </source>
</evidence>
<evidence type="ECO:0000259" key="4">
    <source>
        <dbReference type="PROSITE" id="PS50835"/>
    </source>
</evidence>
<evidence type="ECO:0000313" key="5">
    <source>
        <dbReference type="EMBL" id="PVD21800.1"/>
    </source>
</evidence>
<organism evidence="5 6">
    <name type="scientific">Pomacea canaliculata</name>
    <name type="common">Golden apple snail</name>
    <dbReference type="NCBI Taxonomy" id="400727"/>
    <lineage>
        <taxon>Eukaryota</taxon>
        <taxon>Metazoa</taxon>
        <taxon>Spiralia</taxon>
        <taxon>Lophotrochozoa</taxon>
        <taxon>Mollusca</taxon>
        <taxon>Gastropoda</taxon>
        <taxon>Caenogastropoda</taxon>
        <taxon>Architaenioglossa</taxon>
        <taxon>Ampullarioidea</taxon>
        <taxon>Ampullariidae</taxon>
        <taxon>Pomacea</taxon>
    </lineage>
</organism>
<dbReference type="OrthoDB" id="6370831at2759"/>
<dbReference type="InterPro" id="IPR027417">
    <property type="entry name" value="P-loop_NTPase"/>
</dbReference>
<evidence type="ECO:0000313" key="6">
    <source>
        <dbReference type="Proteomes" id="UP000245119"/>
    </source>
</evidence>
<keyword evidence="6" id="KW-1185">Reference proteome</keyword>
<dbReference type="InterPro" id="IPR013783">
    <property type="entry name" value="Ig-like_fold"/>
</dbReference>
<keyword evidence="2" id="KW-0812">Transmembrane</keyword>
<feature type="compositionally biased region" description="Basic and acidic residues" evidence="1">
    <location>
        <begin position="1180"/>
        <end position="1198"/>
    </location>
</feature>
<feature type="transmembrane region" description="Helical" evidence="2">
    <location>
        <begin position="1883"/>
        <end position="1906"/>
    </location>
</feature>
<dbReference type="InterPro" id="IPR003599">
    <property type="entry name" value="Ig_sub"/>
</dbReference>
<dbReference type="InterPro" id="IPR007110">
    <property type="entry name" value="Ig-like_dom"/>
</dbReference>
<evidence type="ECO:0000256" key="2">
    <source>
        <dbReference type="SAM" id="Phobius"/>
    </source>
</evidence>
<name>A0A2T7NKV6_POMCA</name>
<dbReference type="SMART" id="SM00409">
    <property type="entry name" value="IG"/>
    <property type="match status" value="2"/>
</dbReference>
<feature type="domain" description="Ig-like" evidence="4">
    <location>
        <begin position="1062"/>
        <end position="1171"/>
    </location>
</feature>
<dbReference type="InterPro" id="IPR036179">
    <property type="entry name" value="Ig-like_dom_sf"/>
</dbReference>
<comment type="caution">
    <text evidence="5">The sequence shown here is derived from an EMBL/GenBank/DDBJ whole genome shotgun (WGS) entry which is preliminary data.</text>
</comment>
<dbReference type="Gene3D" id="2.60.40.10">
    <property type="entry name" value="Immunoglobulins"/>
    <property type="match status" value="1"/>
</dbReference>
<feature type="chain" id="PRO_5015625421" description="Ig-like domain-containing protein" evidence="3">
    <location>
        <begin position="39"/>
        <end position="3189"/>
    </location>
</feature>
<feature type="transmembrane region" description="Helical" evidence="2">
    <location>
        <begin position="2485"/>
        <end position="2509"/>
    </location>
</feature>